<dbReference type="OrthoDB" id="10057496at2759"/>
<protein>
    <submittedName>
        <fullName evidence="4">Uncharacterized protein</fullName>
    </submittedName>
</protein>
<proteinExistence type="predicted"/>
<dbReference type="PANTHER" id="PTHR24123">
    <property type="entry name" value="ANKYRIN REPEAT-CONTAINING"/>
    <property type="match status" value="1"/>
</dbReference>
<dbReference type="PANTHER" id="PTHR24123:SF33">
    <property type="entry name" value="PROTEIN HOS4"/>
    <property type="match status" value="1"/>
</dbReference>
<feature type="repeat" description="ANK" evidence="3">
    <location>
        <begin position="494"/>
        <end position="526"/>
    </location>
</feature>
<evidence type="ECO:0000256" key="2">
    <source>
        <dbReference type="ARBA" id="ARBA00023043"/>
    </source>
</evidence>
<dbReference type="InterPro" id="IPR036770">
    <property type="entry name" value="Ankyrin_rpt-contain_sf"/>
</dbReference>
<keyword evidence="5" id="KW-1185">Reference proteome</keyword>
<dbReference type="Gene3D" id="1.25.40.20">
    <property type="entry name" value="Ankyrin repeat-containing domain"/>
    <property type="match status" value="4"/>
</dbReference>
<dbReference type="SUPFAM" id="SSF48403">
    <property type="entry name" value="Ankyrin repeat"/>
    <property type="match status" value="2"/>
</dbReference>
<evidence type="ECO:0000313" key="5">
    <source>
        <dbReference type="Proteomes" id="UP000479190"/>
    </source>
</evidence>
<keyword evidence="2 3" id="KW-0040">ANK repeat</keyword>
<feature type="repeat" description="ANK" evidence="3">
    <location>
        <begin position="348"/>
        <end position="380"/>
    </location>
</feature>
<evidence type="ECO:0000256" key="1">
    <source>
        <dbReference type="ARBA" id="ARBA00022737"/>
    </source>
</evidence>
<dbReference type="EMBL" id="CADCXV010000313">
    <property type="protein sequence ID" value="CAB0029347.1"/>
    <property type="molecule type" value="Genomic_DNA"/>
</dbReference>
<dbReference type="Pfam" id="PF12796">
    <property type="entry name" value="Ank_2"/>
    <property type="match status" value="1"/>
</dbReference>
<dbReference type="InterPro" id="IPR002110">
    <property type="entry name" value="Ankyrin_rpt"/>
</dbReference>
<dbReference type="InterPro" id="IPR051165">
    <property type="entry name" value="Multifunctional_ANK_Repeat"/>
</dbReference>
<evidence type="ECO:0000313" key="4">
    <source>
        <dbReference type="EMBL" id="CAB0029347.1"/>
    </source>
</evidence>
<dbReference type="PROSITE" id="PS50088">
    <property type="entry name" value="ANK_REPEAT"/>
    <property type="match status" value="5"/>
</dbReference>
<dbReference type="AlphaFoldDB" id="A0A6H5HUV1"/>
<accession>A0A6H5HUV1</accession>
<evidence type="ECO:0000256" key="3">
    <source>
        <dbReference type="PROSITE-ProRule" id="PRU00023"/>
    </source>
</evidence>
<name>A0A6H5HUV1_9HYME</name>
<feature type="repeat" description="ANK" evidence="3">
    <location>
        <begin position="275"/>
        <end position="307"/>
    </location>
</feature>
<sequence>MFQRLLSPTRNFDWIRNARLKAIYSKYTRDILIRQSEFEKTSNLKADRVNTCPVLNGRYASHIHALRRKKRIHTRALRAKKKRIRTRALCAWKHDENEEFEAVRKLNDKELNRLKRIRKNVDWEVEDERREFIRDIHLLIENKKTGIAVLRGLFKNSEIEILLSDSIYFMKKSNNPGKTFLDFVSRSGYNDEPKVDEDGEPLSHRTTALHVAARQSYISDNVLRKFFTIYNKFNVNYTDESDLTHFHVACERGFLDVIQKFLELGLDTNRVARETGIPPLNLALINAERDVVELLLTKGADPYLANKEGRSSLHIICLSGDSDDLATMLFEHSHEKYHPMQLDSRDKLGNTPLHFAVMNNRRRMIEFLLRSGADPNSANEEESTALHIISKRDEDDDSMHRFFEINDDIQATIQVNAPDKFGNTPLHLAISRGHRALTELLLRRESDPNLPNEEGSTALHMICKRDKDDGFVERFFEIIGEFEKTVEIDAVDKLGNSPLHLALRFNNNQVAELLIKTGADPTVANEEGLTPLHIICERYHDDGLIDRFFKIIEEVKLSVQVDVVDKSGRTPLQLAVMNVLPSAVEVLLNRGADHLLIFVFLSERFRPSLCQNKIVLQLRVVSGLLVIVKHLERRGYELDSREAMTIMSSFADYGLFESLSDDFKQRLNSDETFQSRMKEIKMGAELSVYDVIRLSPKQAAKLVTYEDYSKLARSHNWRNLPQMELVKVCIAHLCEKMSRGFFRRCARDPMGVLLHHRLPDLCCDKINDYLRNEDLYKICLLNTDQSSLVETGHVREVTASLRGYFQNFLNKSKVVFNSHHDHDAKVRLVLDIIYTFSRFGAI</sequence>
<organism evidence="4 5">
    <name type="scientific">Trichogramma brassicae</name>
    <dbReference type="NCBI Taxonomy" id="86971"/>
    <lineage>
        <taxon>Eukaryota</taxon>
        <taxon>Metazoa</taxon>
        <taxon>Ecdysozoa</taxon>
        <taxon>Arthropoda</taxon>
        <taxon>Hexapoda</taxon>
        <taxon>Insecta</taxon>
        <taxon>Pterygota</taxon>
        <taxon>Neoptera</taxon>
        <taxon>Endopterygota</taxon>
        <taxon>Hymenoptera</taxon>
        <taxon>Apocrita</taxon>
        <taxon>Proctotrupomorpha</taxon>
        <taxon>Chalcidoidea</taxon>
        <taxon>Trichogrammatidae</taxon>
        <taxon>Trichogramma</taxon>
    </lineage>
</organism>
<feature type="repeat" description="ANK" evidence="3">
    <location>
        <begin position="421"/>
        <end position="453"/>
    </location>
</feature>
<dbReference type="PROSITE" id="PS50297">
    <property type="entry name" value="ANK_REP_REGION"/>
    <property type="match status" value="5"/>
</dbReference>
<feature type="repeat" description="ANK" evidence="3">
    <location>
        <begin position="567"/>
        <end position="593"/>
    </location>
</feature>
<reference evidence="4 5" key="1">
    <citation type="submission" date="2020-02" db="EMBL/GenBank/DDBJ databases">
        <authorList>
            <person name="Ferguson B K."/>
        </authorList>
    </citation>
    <scope>NUCLEOTIDE SEQUENCE [LARGE SCALE GENOMIC DNA]</scope>
</reference>
<keyword evidence="1" id="KW-0677">Repeat</keyword>
<dbReference type="PRINTS" id="PR01415">
    <property type="entry name" value="ANKYRIN"/>
</dbReference>
<dbReference type="Pfam" id="PF13857">
    <property type="entry name" value="Ank_5"/>
    <property type="match status" value="2"/>
</dbReference>
<dbReference type="Proteomes" id="UP000479190">
    <property type="component" value="Unassembled WGS sequence"/>
</dbReference>
<gene>
    <name evidence="4" type="ORF">TBRA_LOCUS1385</name>
</gene>
<dbReference type="SMART" id="SM00248">
    <property type="entry name" value="ANK"/>
    <property type="match status" value="11"/>
</dbReference>